<protein>
    <submittedName>
        <fullName evidence="1">Uncharacterized protein</fullName>
    </submittedName>
</protein>
<comment type="caution">
    <text evidence="1">The sequence shown here is derived from an EMBL/GenBank/DDBJ whole genome shotgun (WGS) entry which is preliminary data.</text>
</comment>
<organism evidence="1 2">
    <name type="scientific">Candidatus Falkowbacteria bacterium CG1_02_41_21</name>
    <dbReference type="NCBI Taxonomy" id="1805147"/>
    <lineage>
        <taxon>Bacteria</taxon>
        <taxon>Candidatus Falkowiibacteriota</taxon>
    </lineage>
</organism>
<dbReference type="EMBL" id="MNUV01000046">
    <property type="protein sequence ID" value="OIO07232.1"/>
    <property type="molecule type" value="Genomic_DNA"/>
</dbReference>
<dbReference type="AlphaFoldDB" id="A0A1J4T6V8"/>
<name>A0A1J4T6V8_9BACT</name>
<evidence type="ECO:0000313" key="2">
    <source>
        <dbReference type="Proteomes" id="UP000182860"/>
    </source>
</evidence>
<evidence type="ECO:0000313" key="1">
    <source>
        <dbReference type="EMBL" id="OIO07232.1"/>
    </source>
</evidence>
<accession>A0A1J4T6V8</accession>
<sequence length="140" mass="15545">MLKNQLPENPAEVGKRAFALFGRITKGVITTTYFTPQNRPVAHQSGVATNNKPYSGQYNATIRNGSENLVGTSFRPGQKVIVLLETLKKEDEDSPGKWTIGVIKIDKPDPQPTCIFIGRLNLPARTRREVNAAKKKLEQN</sequence>
<dbReference type="Proteomes" id="UP000182860">
    <property type="component" value="Unassembled WGS sequence"/>
</dbReference>
<proteinExistence type="predicted"/>
<reference evidence="1 2" key="1">
    <citation type="journal article" date="2016" name="Environ. Microbiol.">
        <title>Genomic resolution of a cold subsurface aquifer community provides metabolic insights for novel microbes adapted to high CO concentrations.</title>
        <authorList>
            <person name="Probst A.J."/>
            <person name="Castelle C.J."/>
            <person name="Singh A."/>
            <person name="Brown C.T."/>
            <person name="Anantharaman K."/>
            <person name="Sharon I."/>
            <person name="Hug L.A."/>
            <person name="Burstein D."/>
            <person name="Emerson J.B."/>
            <person name="Thomas B.C."/>
            <person name="Banfield J.F."/>
        </authorList>
    </citation>
    <scope>NUCLEOTIDE SEQUENCE [LARGE SCALE GENOMIC DNA]</scope>
    <source>
        <strain evidence="1">CG1_02_41_21</strain>
    </source>
</reference>
<gene>
    <name evidence="1" type="ORF">AUJ35_02495</name>
</gene>